<dbReference type="GeneID" id="98150994"/>
<feature type="compositionally biased region" description="Basic and acidic residues" evidence="1">
    <location>
        <begin position="850"/>
        <end position="860"/>
    </location>
</feature>
<feature type="region of interest" description="Disordered" evidence="1">
    <location>
        <begin position="1"/>
        <end position="470"/>
    </location>
</feature>
<protein>
    <recommendedName>
        <fullName evidence="4">GPI-anchored cell surface glycoprotein</fullName>
    </recommendedName>
</protein>
<evidence type="ECO:0000313" key="2">
    <source>
        <dbReference type="EMBL" id="KAL2861730.1"/>
    </source>
</evidence>
<sequence length="1006" mass="108895">MVARSVTRELGSPALPDLTSRSRRSSSRASQASQRTAHPELNTSNVPQSSYSLPPTPLTSSFEEVLPSKRRRTQRAIHSEDKTLPSKSVLETPTHRAFSEPSQTPKSTRPTRNSNLILSTSQSSSAVDTPQEAPTPGSSKSNPTATPGQPQTEQGAISPRKLPLRNQTITVKPEPSETTKDSEMGAGMSHTRKTRQSMSTRLNDAGQENGTPTKASAADASTPQSSRRDRRSRLAVHTGAKITKPPPDTPAAATAETPNGVNKSATSVKQTPAETPNTSTRSRRRDRRSSRVLDQTPSQDKASESATAQNTSEHPSPQRSNRLSNTVTLNVGRKSLESILAQQQAKRNAQDEAAQVAPPENDNHLEYDSAMYRNNYGLDGQMDAPTSPNSMSTSTSTAARTSGRARKPTARALESFESEQRYRRPRAPSAKPSAAADTTTNAANTDTAEVRSRSRQKPSPQPPTSTASTPALDIAALAKQIYELAAAAVADDFVLPPETEKWFAELQHKFDGQHRKKEAEATELPPPAEPVEAVAAADPDEASEAVESSEPTEAAEPAQPAQPSESSEPNEAAEPLPRTEEEAEAEETPPTSETFLENVQVSDPWTDADGWEHTGQHNKHGEEFVIVGPKYEWYRPNYTYGDKDLPQPPVRLRSYVQSEADRVFGYPPCIGDRNVPADIKGFFLLENVPEERAKLKAKEAARARGIIVTRYMPLHEIELLISLYDNGQPPPPPAPAPESVAESKPPASTRKRRRAGTASTPKDPAETPNPKRRRQETEKPTPSEPAAIEPATELVPEPASEPAPEPPSEPSTEEEASSPDKKSLKITLSFGKKKFMLEDIASSDSAATREQSKKRPHSEIEEATTTPEKSHGHDTRSPKVQKVSTAATAQKTPNETSTVPKATQSMGPPSTPAKSAETKTNATPGSSEQFSTETTPGGRPRRRAAQALIAGFQVHAEDRARRAERARAAHARRKGTPLKNVTALNESHAESPIRPAAVNPMNVDKN</sequence>
<feature type="compositionally biased region" description="Polar residues" evidence="1">
    <location>
        <begin position="136"/>
        <end position="155"/>
    </location>
</feature>
<feature type="compositionally biased region" description="Basic and acidic residues" evidence="1">
    <location>
        <begin position="868"/>
        <end position="877"/>
    </location>
</feature>
<feature type="compositionally biased region" description="Basic residues" evidence="1">
    <location>
        <begin position="281"/>
        <end position="290"/>
    </location>
</feature>
<evidence type="ECO:0008006" key="4">
    <source>
        <dbReference type="Google" id="ProtNLM"/>
    </source>
</evidence>
<evidence type="ECO:0000313" key="3">
    <source>
        <dbReference type="Proteomes" id="UP001610444"/>
    </source>
</evidence>
<feature type="compositionally biased region" description="Low complexity" evidence="1">
    <location>
        <begin position="737"/>
        <end position="748"/>
    </location>
</feature>
<feature type="compositionally biased region" description="Low complexity" evidence="1">
    <location>
        <begin position="113"/>
        <end position="125"/>
    </location>
</feature>
<feature type="compositionally biased region" description="Low complexity" evidence="1">
    <location>
        <begin position="47"/>
        <end position="61"/>
    </location>
</feature>
<name>A0ABR4LB36_9EURO</name>
<keyword evidence="3" id="KW-1185">Reference proteome</keyword>
<feature type="compositionally biased region" description="Low complexity" evidence="1">
    <location>
        <begin position="427"/>
        <end position="447"/>
    </location>
</feature>
<dbReference type="RefSeq" id="XP_070905820.1">
    <property type="nucleotide sequence ID" value="XM_071035830.1"/>
</dbReference>
<feature type="compositionally biased region" description="Low complexity" evidence="1">
    <location>
        <begin position="386"/>
        <end position="402"/>
    </location>
</feature>
<accession>A0ABR4LB36</accession>
<feature type="compositionally biased region" description="Pro residues" evidence="1">
    <location>
        <begin position="799"/>
        <end position="809"/>
    </location>
</feature>
<feature type="compositionally biased region" description="Polar residues" evidence="1">
    <location>
        <begin position="882"/>
        <end position="908"/>
    </location>
</feature>
<gene>
    <name evidence="2" type="ORF">BJX68DRAFT_10623</name>
</gene>
<reference evidence="2 3" key="1">
    <citation type="submission" date="2024-07" db="EMBL/GenBank/DDBJ databases">
        <title>Section-level genome sequencing and comparative genomics of Aspergillus sections Usti and Cavernicolus.</title>
        <authorList>
            <consortium name="Lawrence Berkeley National Laboratory"/>
            <person name="Nybo J.L."/>
            <person name="Vesth T.C."/>
            <person name="Theobald S."/>
            <person name="Frisvad J.C."/>
            <person name="Larsen T.O."/>
            <person name="Kjaerboelling I."/>
            <person name="Rothschild-Mancinelli K."/>
            <person name="Lyhne E.K."/>
            <person name="Kogle M.E."/>
            <person name="Barry K."/>
            <person name="Clum A."/>
            <person name="Na H."/>
            <person name="Ledsgaard L."/>
            <person name="Lin J."/>
            <person name="Lipzen A."/>
            <person name="Kuo A."/>
            <person name="Riley R."/>
            <person name="Mondo S."/>
            <person name="LaButti K."/>
            <person name="Haridas S."/>
            <person name="Pangalinan J."/>
            <person name="Salamov A.A."/>
            <person name="Simmons B.A."/>
            <person name="Magnuson J.K."/>
            <person name="Chen J."/>
            <person name="Drula E."/>
            <person name="Henrissat B."/>
            <person name="Wiebenga A."/>
            <person name="Lubbers R.J."/>
            <person name="Gomes A.C."/>
            <person name="Macurrencykelacurrency M.R."/>
            <person name="Stajich J."/>
            <person name="Grigoriev I.V."/>
            <person name="Mortensen U.H."/>
            <person name="De vries R.P."/>
            <person name="Baker S.E."/>
            <person name="Andersen M.R."/>
        </authorList>
    </citation>
    <scope>NUCLEOTIDE SEQUENCE [LARGE SCALE GENOMIC DNA]</scope>
    <source>
        <strain evidence="2 3">CBS 756.74</strain>
    </source>
</reference>
<feature type="compositionally biased region" description="Polar residues" evidence="1">
    <location>
        <begin position="100"/>
        <end position="112"/>
    </location>
</feature>
<feature type="region of interest" description="Disordered" evidence="1">
    <location>
        <begin position="513"/>
        <end position="598"/>
    </location>
</feature>
<proteinExistence type="predicted"/>
<feature type="compositionally biased region" description="Polar residues" evidence="1">
    <location>
        <begin position="259"/>
        <end position="277"/>
    </location>
</feature>
<feature type="compositionally biased region" description="Polar residues" evidence="1">
    <location>
        <begin position="196"/>
        <end position="225"/>
    </location>
</feature>
<feature type="compositionally biased region" description="Polar residues" evidence="1">
    <location>
        <begin position="918"/>
        <end position="933"/>
    </location>
</feature>
<feature type="compositionally biased region" description="Basic and acidic residues" evidence="1">
    <location>
        <begin position="955"/>
        <end position="967"/>
    </location>
</feature>
<dbReference type="Proteomes" id="UP001610444">
    <property type="component" value="Unassembled WGS sequence"/>
</dbReference>
<feature type="compositionally biased region" description="Low complexity" evidence="1">
    <location>
        <begin position="545"/>
        <end position="576"/>
    </location>
</feature>
<organism evidence="2 3">
    <name type="scientific">Aspergillus pseudodeflectus</name>
    <dbReference type="NCBI Taxonomy" id="176178"/>
    <lineage>
        <taxon>Eukaryota</taxon>
        <taxon>Fungi</taxon>
        <taxon>Dikarya</taxon>
        <taxon>Ascomycota</taxon>
        <taxon>Pezizomycotina</taxon>
        <taxon>Eurotiomycetes</taxon>
        <taxon>Eurotiomycetidae</taxon>
        <taxon>Eurotiales</taxon>
        <taxon>Aspergillaceae</taxon>
        <taxon>Aspergillus</taxon>
        <taxon>Aspergillus subgen. Nidulantes</taxon>
    </lineage>
</organism>
<feature type="compositionally biased region" description="Basic and acidic residues" evidence="1">
    <location>
        <begin position="174"/>
        <end position="183"/>
    </location>
</feature>
<dbReference type="EMBL" id="JBFXLR010000001">
    <property type="protein sequence ID" value="KAL2861730.1"/>
    <property type="molecule type" value="Genomic_DNA"/>
</dbReference>
<comment type="caution">
    <text evidence="2">The sequence shown here is derived from an EMBL/GenBank/DDBJ whole genome shotgun (WGS) entry which is preliminary data.</text>
</comment>
<evidence type="ECO:0000256" key="1">
    <source>
        <dbReference type="SAM" id="MobiDB-lite"/>
    </source>
</evidence>
<feature type="compositionally biased region" description="Polar residues" evidence="1">
    <location>
        <begin position="292"/>
        <end position="329"/>
    </location>
</feature>
<feature type="region of interest" description="Disordered" evidence="1">
    <location>
        <begin position="726"/>
        <end position="1006"/>
    </location>
</feature>